<dbReference type="GO" id="GO:0015271">
    <property type="term" value="F:outward rectifier potassium channel activity"/>
    <property type="evidence" value="ECO:0007669"/>
    <property type="project" value="TreeGrafter"/>
</dbReference>
<keyword evidence="4 8" id="KW-1133">Transmembrane helix</keyword>
<evidence type="ECO:0000256" key="8">
    <source>
        <dbReference type="SAM" id="Phobius"/>
    </source>
</evidence>
<evidence type="ECO:0000256" key="1">
    <source>
        <dbReference type="ARBA" id="ARBA00004141"/>
    </source>
</evidence>
<evidence type="ECO:0000313" key="11">
    <source>
        <dbReference type="Proteomes" id="UP000315010"/>
    </source>
</evidence>
<dbReference type="GO" id="GO:0005886">
    <property type="term" value="C:plasma membrane"/>
    <property type="evidence" value="ECO:0007669"/>
    <property type="project" value="TreeGrafter"/>
</dbReference>
<feature type="transmembrane region" description="Helical" evidence="8">
    <location>
        <begin position="83"/>
        <end position="105"/>
    </location>
</feature>
<reference evidence="10 11" key="1">
    <citation type="submission" date="2019-02" db="EMBL/GenBank/DDBJ databases">
        <title>Deep-cultivation of Planctomycetes and their phenomic and genomic characterization uncovers novel biology.</title>
        <authorList>
            <person name="Wiegand S."/>
            <person name="Jogler M."/>
            <person name="Boedeker C."/>
            <person name="Pinto D."/>
            <person name="Vollmers J."/>
            <person name="Rivas-Marin E."/>
            <person name="Kohn T."/>
            <person name="Peeters S.H."/>
            <person name="Heuer A."/>
            <person name="Rast P."/>
            <person name="Oberbeckmann S."/>
            <person name="Bunk B."/>
            <person name="Jeske O."/>
            <person name="Meyerdierks A."/>
            <person name="Storesund J.E."/>
            <person name="Kallscheuer N."/>
            <person name="Luecker S."/>
            <person name="Lage O.M."/>
            <person name="Pohl T."/>
            <person name="Merkel B.J."/>
            <person name="Hornburger P."/>
            <person name="Mueller R.-W."/>
            <person name="Bruemmer F."/>
            <person name="Labrenz M."/>
            <person name="Spormann A.M."/>
            <person name="Op Den Camp H."/>
            <person name="Overmann J."/>
            <person name="Amann R."/>
            <person name="Jetten M.S.M."/>
            <person name="Mascher T."/>
            <person name="Medema M.H."/>
            <person name="Devos D.P."/>
            <person name="Kaster A.-K."/>
            <person name="Ovreas L."/>
            <person name="Rohde M."/>
            <person name="Galperin M.Y."/>
            <person name="Jogler C."/>
        </authorList>
    </citation>
    <scope>NUCLEOTIDE SEQUENCE [LARGE SCALE GENOMIC DNA]</scope>
    <source>
        <strain evidence="10 11">CA13</strain>
    </source>
</reference>
<accession>A0A5C5YWN4</accession>
<dbReference type="InterPro" id="IPR003280">
    <property type="entry name" value="2pore_dom_K_chnl"/>
</dbReference>
<dbReference type="Gene3D" id="1.10.287.70">
    <property type="match status" value="1"/>
</dbReference>
<dbReference type="EMBL" id="SJPJ01000001">
    <property type="protein sequence ID" value="TWT79448.1"/>
    <property type="molecule type" value="Genomic_DNA"/>
</dbReference>
<evidence type="ECO:0000256" key="4">
    <source>
        <dbReference type="ARBA" id="ARBA00022989"/>
    </source>
</evidence>
<keyword evidence="11" id="KW-1185">Reference proteome</keyword>
<evidence type="ECO:0000259" key="9">
    <source>
        <dbReference type="Pfam" id="PF07885"/>
    </source>
</evidence>
<keyword evidence="3 8" id="KW-0812">Transmembrane</keyword>
<gene>
    <name evidence="10" type="primary">kcsA</name>
    <name evidence="10" type="ORF">CA13_08490</name>
</gene>
<dbReference type="SUPFAM" id="SSF81324">
    <property type="entry name" value="Voltage-gated potassium channels"/>
    <property type="match status" value="1"/>
</dbReference>
<feature type="transmembrane region" description="Helical" evidence="8">
    <location>
        <begin position="56"/>
        <end position="76"/>
    </location>
</feature>
<comment type="caution">
    <text evidence="10">The sequence shown here is derived from an EMBL/GenBank/DDBJ whole genome shotgun (WGS) entry which is preliminary data.</text>
</comment>
<organism evidence="10 11">
    <name type="scientific">Novipirellula herctigrandis</name>
    <dbReference type="NCBI Taxonomy" id="2527986"/>
    <lineage>
        <taxon>Bacteria</taxon>
        <taxon>Pseudomonadati</taxon>
        <taxon>Planctomycetota</taxon>
        <taxon>Planctomycetia</taxon>
        <taxon>Pirellulales</taxon>
        <taxon>Pirellulaceae</taxon>
        <taxon>Novipirellula</taxon>
    </lineage>
</organism>
<feature type="transmembrane region" description="Helical" evidence="8">
    <location>
        <begin position="24"/>
        <end position="44"/>
    </location>
</feature>
<protein>
    <submittedName>
        <fullName evidence="10">pH-gated potassium channel KcsA</fullName>
    </submittedName>
</protein>
<evidence type="ECO:0000256" key="6">
    <source>
        <dbReference type="ARBA" id="ARBA00023136"/>
    </source>
</evidence>
<keyword evidence="6 8" id="KW-0472">Membrane</keyword>
<evidence type="ECO:0000256" key="3">
    <source>
        <dbReference type="ARBA" id="ARBA00022692"/>
    </source>
</evidence>
<proteinExistence type="predicted"/>
<dbReference type="InterPro" id="IPR013099">
    <property type="entry name" value="K_chnl_dom"/>
</dbReference>
<feature type="domain" description="Potassium channel" evidence="9">
    <location>
        <begin position="34"/>
        <end position="104"/>
    </location>
</feature>
<name>A0A5C5YWN4_9BACT</name>
<evidence type="ECO:0000256" key="5">
    <source>
        <dbReference type="ARBA" id="ARBA00023065"/>
    </source>
</evidence>
<sequence>MPERKKPRLKNFVIFSRYLFRYTVYVREVLFGLLLIIMLCGIAISYIERMDLGEAIYFAFVTGLSVGYGDIVPVTLGGRILSVLVGLIGVVFTGLVVAIATRALADATAHRWEELERMQKDK</sequence>
<dbReference type="GO" id="GO:0022841">
    <property type="term" value="F:potassium ion leak channel activity"/>
    <property type="evidence" value="ECO:0007669"/>
    <property type="project" value="TreeGrafter"/>
</dbReference>
<evidence type="ECO:0000256" key="7">
    <source>
        <dbReference type="ARBA" id="ARBA00023303"/>
    </source>
</evidence>
<dbReference type="GO" id="GO:0030322">
    <property type="term" value="P:stabilization of membrane potential"/>
    <property type="evidence" value="ECO:0007669"/>
    <property type="project" value="TreeGrafter"/>
</dbReference>
<keyword evidence="5" id="KW-0406">Ion transport</keyword>
<dbReference type="PANTHER" id="PTHR11003">
    <property type="entry name" value="POTASSIUM CHANNEL, SUBFAMILY K"/>
    <property type="match status" value="1"/>
</dbReference>
<dbReference type="Proteomes" id="UP000315010">
    <property type="component" value="Unassembled WGS sequence"/>
</dbReference>
<comment type="subcellular location">
    <subcellularLocation>
        <location evidence="1">Membrane</location>
        <topology evidence="1">Multi-pass membrane protein</topology>
    </subcellularLocation>
</comment>
<dbReference type="PANTHER" id="PTHR11003:SF291">
    <property type="entry name" value="IP11374P"/>
    <property type="match status" value="1"/>
</dbReference>
<dbReference type="AlphaFoldDB" id="A0A5C5YWN4"/>
<evidence type="ECO:0000256" key="2">
    <source>
        <dbReference type="ARBA" id="ARBA00022448"/>
    </source>
</evidence>
<keyword evidence="7 10" id="KW-0407">Ion channel</keyword>
<dbReference type="OrthoDB" id="9785285at2"/>
<evidence type="ECO:0000313" key="10">
    <source>
        <dbReference type="EMBL" id="TWT79448.1"/>
    </source>
</evidence>
<dbReference type="RefSeq" id="WP_146394667.1">
    <property type="nucleotide sequence ID" value="NZ_SJPJ01000001.1"/>
</dbReference>
<dbReference type="Pfam" id="PF07885">
    <property type="entry name" value="Ion_trans_2"/>
    <property type="match status" value="1"/>
</dbReference>
<keyword evidence="2" id="KW-0813">Transport</keyword>